<dbReference type="InterPro" id="IPR055429">
    <property type="entry name" value="TRAPPC13_M"/>
</dbReference>
<feature type="region of interest" description="Disordered" evidence="2">
    <location>
        <begin position="51"/>
        <end position="74"/>
    </location>
</feature>
<evidence type="ECO:0000313" key="8">
    <source>
        <dbReference type="WBParaSite" id="TCONS_00015364.p1"/>
    </source>
</evidence>
<evidence type="ECO:0000256" key="3">
    <source>
        <dbReference type="SAM" id="Phobius"/>
    </source>
</evidence>
<dbReference type="GO" id="GO:1990072">
    <property type="term" value="C:TRAPPIII protein complex"/>
    <property type="evidence" value="ECO:0007669"/>
    <property type="project" value="TreeGrafter"/>
</dbReference>
<evidence type="ECO:0000259" key="6">
    <source>
        <dbReference type="Pfam" id="PF23647"/>
    </source>
</evidence>
<proteinExistence type="inferred from homology"/>
<dbReference type="PANTHER" id="PTHR13134">
    <property type="entry name" value="TRAFFICKING PROTEIN PARTICLE COMPLEX SUBUNIT 13"/>
    <property type="match status" value="1"/>
</dbReference>
<dbReference type="Pfam" id="PF23647">
    <property type="entry name" value="TRAPPC13_M"/>
    <property type="match status" value="1"/>
</dbReference>
<evidence type="ECO:0000259" key="4">
    <source>
        <dbReference type="Pfam" id="PF06159"/>
    </source>
</evidence>
<feature type="domain" description="Trafficking protein particle complex subunit 13 C-terminal" evidence="5">
    <location>
        <begin position="426"/>
        <end position="522"/>
    </location>
</feature>
<dbReference type="Pfam" id="PF23643">
    <property type="entry name" value="TRAPPC13_C"/>
    <property type="match status" value="1"/>
</dbReference>
<evidence type="ECO:0000259" key="5">
    <source>
        <dbReference type="Pfam" id="PF23643"/>
    </source>
</evidence>
<dbReference type="Pfam" id="PF10961">
    <property type="entry name" value="SelK_SelG"/>
    <property type="match status" value="1"/>
</dbReference>
<feature type="domain" description="Trafficking protein particle complex subunit 13 N-terminal" evidence="4">
    <location>
        <begin position="104"/>
        <end position="259"/>
    </location>
</feature>
<keyword evidence="3" id="KW-1133">Transmembrane helix</keyword>
<dbReference type="InterPro" id="IPR055428">
    <property type="entry name" value="TRAPPC13_C"/>
</dbReference>
<evidence type="ECO:0000313" key="7">
    <source>
        <dbReference type="Proteomes" id="UP000035681"/>
    </source>
</evidence>
<feature type="transmembrane region" description="Helical" evidence="3">
    <location>
        <begin position="21"/>
        <end position="38"/>
    </location>
</feature>
<dbReference type="AlphaFoldDB" id="A0AAF5DMR2"/>
<dbReference type="PANTHER" id="PTHR13134:SF3">
    <property type="entry name" value="TRAFFICKING PROTEIN PARTICLE COMPLEX SUBUNIT 13"/>
    <property type="match status" value="1"/>
</dbReference>
<dbReference type="InterPro" id="IPR024491">
    <property type="entry name" value="Se_SelK/SelG"/>
</dbReference>
<feature type="compositionally biased region" description="Gly residues" evidence="2">
    <location>
        <begin position="58"/>
        <end position="68"/>
    </location>
</feature>
<feature type="domain" description="Trafficking protein particle complex subunit 13 middle" evidence="6">
    <location>
        <begin position="264"/>
        <end position="413"/>
    </location>
</feature>
<keyword evidence="7" id="KW-1185">Reference proteome</keyword>
<dbReference type="WBParaSite" id="TCONS_00015364.p1">
    <property type="protein sequence ID" value="TCONS_00015364.p1"/>
    <property type="gene ID" value="XLOC_009602"/>
</dbReference>
<evidence type="ECO:0000256" key="1">
    <source>
        <dbReference type="ARBA" id="ARBA00010785"/>
    </source>
</evidence>
<reference evidence="8" key="1">
    <citation type="submission" date="2024-02" db="UniProtKB">
        <authorList>
            <consortium name="WormBaseParasite"/>
        </authorList>
    </citation>
    <scope>IDENTIFICATION</scope>
</reference>
<keyword evidence="3" id="KW-0812">Transmembrane</keyword>
<sequence length="524" mass="59112">MLISGNIAEKSEFDPIQIIKNFFVFIMLFFQTMFSPLLNLTGGSNSNSGSTFFRGSSGSSGNGGGGSGNVRRRNNNIHGLPNVSDISSAPCASGVMSDNLREELLSLRVMRLARPKLNENVTVPIDPCDDISNELHKSLKEITGEDNLELPIGSYLLVPQTFDSIYLGETFTCYVCISNDSVQTCVEVSSKVQLQTKTQKILLNSKLNDLNAELPSKKQIGQVISYEVKETGQHILVCEVNYKTQNGERMYFRKHFKYLVNKPIDVKTRFYNAEDNLNNDVYLEAQVQNTCCNPIVLEKVVLDPSEFYQSCEIKSTTKPLSNISAISPDTFNNFNISTVECSSKAKGKNTNDNIFLLPREIRQYLYRLTPKMHKHSMHQYRGVTTIGKLDMAWRSQMGERGRLQTSQLQRMAPGYGDVRLIIQSIPSVIKLRVPFEIVCRLYNFCERNLDLYYDVINIPKAGLEFCCLNGVHLGQISQNKTVDFKLTVLPVSPGFQYLSGIRVTDGFLNRLYEFDEISNVFVNE</sequence>
<evidence type="ECO:0000256" key="2">
    <source>
        <dbReference type="SAM" id="MobiDB-lite"/>
    </source>
</evidence>
<keyword evidence="3" id="KW-0472">Membrane</keyword>
<dbReference type="Pfam" id="PF06159">
    <property type="entry name" value="TRAPPC13_N"/>
    <property type="match status" value="1"/>
</dbReference>
<organism evidence="7 8">
    <name type="scientific">Strongyloides stercoralis</name>
    <name type="common">Threadworm</name>
    <dbReference type="NCBI Taxonomy" id="6248"/>
    <lineage>
        <taxon>Eukaryota</taxon>
        <taxon>Metazoa</taxon>
        <taxon>Ecdysozoa</taxon>
        <taxon>Nematoda</taxon>
        <taxon>Chromadorea</taxon>
        <taxon>Rhabditida</taxon>
        <taxon>Tylenchina</taxon>
        <taxon>Panagrolaimomorpha</taxon>
        <taxon>Strongyloidoidea</taxon>
        <taxon>Strongyloididae</taxon>
        <taxon>Strongyloides</taxon>
    </lineage>
</organism>
<protein>
    <submittedName>
        <fullName evidence="8">Trafficking protein particle complex subunit 13</fullName>
    </submittedName>
</protein>
<name>A0AAF5DMR2_STRER</name>
<dbReference type="Proteomes" id="UP000035681">
    <property type="component" value="Unplaced"/>
</dbReference>
<accession>A0AAF5DMR2</accession>
<dbReference type="InterPro" id="IPR055427">
    <property type="entry name" value="TRAPPC13_N"/>
</dbReference>
<dbReference type="InterPro" id="IPR010378">
    <property type="entry name" value="TRAPPC13"/>
</dbReference>
<comment type="similarity">
    <text evidence="1">Belongs to the TRAPPC13 family.</text>
</comment>